<protein>
    <submittedName>
        <fullName evidence="2">Uncharacterized protein</fullName>
    </submittedName>
</protein>
<accession>A0AAV6TXA8</accession>
<organism evidence="2 3">
    <name type="scientific">Oedothorax gibbosus</name>
    <dbReference type="NCBI Taxonomy" id="931172"/>
    <lineage>
        <taxon>Eukaryota</taxon>
        <taxon>Metazoa</taxon>
        <taxon>Ecdysozoa</taxon>
        <taxon>Arthropoda</taxon>
        <taxon>Chelicerata</taxon>
        <taxon>Arachnida</taxon>
        <taxon>Araneae</taxon>
        <taxon>Araneomorphae</taxon>
        <taxon>Entelegynae</taxon>
        <taxon>Araneoidea</taxon>
        <taxon>Linyphiidae</taxon>
        <taxon>Erigoninae</taxon>
        <taxon>Oedothorax</taxon>
    </lineage>
</organism>
<gene>
    <name evidence="2" type="ORF">JTE90_025560</name>
</gene>
<proteinExistence type="predicted"/>
<keyword evidence="3" id="KW-1185">Reference proteome</keyword>
<reference evidence="2 3" key="1">
    <citation type="journal article" date="2022" name="Nat. Ecol. Evol.">
        <title>A masculinizing supergene underlies an exaggerated male reproductive morph in a spider.</title>
        <authorList>
            <person name="Hendrickx F."/>
            <person name="De Corte Z."/>
            <person name="Sonet G."/>
            <person name="Van Belleghem S.M."/>
            <person name="Kostlbacher S."/>
            <person name="Vangestel C."/>
        </authorList>
    </citation>
    <scope>NUCLEOTIDE SEQUENCE [LARGE SCALE GENOMIC DNA]</scope>
    <source>
        <strain evidence="2">W744_W776</strain>
    </source>
</reference>
<dbReference type="EMBL" id="JAFNEN010000918">
    <property type="protein sequence ID" value="KAG8176102.1"/>
    <property type="molecule type" value="Genomic_DNA"/>
</dbReference>
<evidence type="ECO:0000313" key="2">
    <source>
        <dbReference type="EMBL" id="KAG8176102.1"/>
    </source>
</evidence>
<feature type="region of interest" description="Disordered" evidence="1">
    <location>
        <begin position="23"/>
        <end position="65"/>
    </location>
</feature>
<evidence type="ECO:0000313" key="3">
    <source>
        <dbReference type="Proteomes" id="UP000827092"/>
    </source>
</evidence>
<name>A0AAV6TXA8_9ARAC</name>
<evidence type="ECO:0000256" key="1">
    <source>
        <dbReference type="SAM" id="MobiDB-lite"/>
    </source>
</evidence>
<sequence length="241" mass="26254">MSRKRGYTVVPAIEDVLGHPQQPLADLYNRPRNAGPNFPGPLITGQRTTDGEENEPPEPPTRPATPDVHLVHLHDPLLGIVEADSDMSLPSTVPNSPLIPVNVVHPYNPFADPLGSPVDMDDDSLASSTTGLPSTVHYYDDAYYGYPSDDSLPLPMCGEDAGFSPMSPTYSEMYSNNYPPNNKEPFSIAADAFDGNAMSLPSLPSTRPTSPAMPVCVVRPLDPLPECRTESFHRFSYHPRV</sequence>
<comment type="caution">
    <text evidence="2">The sequence shown here is derived from an EMBL/GenBank/DDBJ whole genome shotgun (WGS) entry which is preliminary data.</text>
</comment>
<dbReference type="AlphaFoldDB" id="A0AAV6TXA8"/>
<dbReference type="Proteomes" id="UP000827092">
    <property type="component" value="Unassembled WGS sequence"/>
</dbReference>